<sequence>MKLLLSFFILVLSVLVEDVRAGGPFAFYACLVACYAACPIPVCNLCHTGCLPANACYSDGTIIKTKDGSKEVQDIQQGEDVLTFKDGREHWSEVTFNMNIPETFPGTYIQAQDSETGEKYEMHITSSHNVPTIQVADELQALNESLRGVNNKGSNDVSFEDLARVVPASDVKIGNSIQVMSSDKKRGASLAKVTNIQNRSMDARNVLYTTDGTVLSNGFLTAASCEIPYKKEVSLNEHIEKSIKNKVYSECARHSLSKGKIGETFDKASTIGKGDGTVYATDLYVYLLKHCGGIMHINTEILDYIDFDISPTGIDTASMLNIILETKVAGFKIVDGVPSTSIERNPYLCKKCIDPIDVTKFF</sequence>
<dbReference type="EMBL" id="HBHI01022015">
    <property type="protein sequence ID" value="CAD9687015.1"/>
    <property type="molecule type" value="Transcribed_RNA"/>
</dbReference>
<organism evidence="2">
    <name type="scientific">Eucampia antarctica</name>
    <dbReference type="NCBI Taxonomy" id="49252"/>
    <lineage>
        <taxon>Eukaryota</taxon>
        <taxon>Sar</taxon>
        <taxon>Stramenopiles</taxon>
        <taxon>Ochrophyta</taxon>
        <taxon>Bacillariophyta</taxon>
        <taxon>Mediophyceae</taxon>
        <taxon>Biddulphiophycidae</taxon>
        <taxon>Hemiaulales</taxon>
        <taxon>Hemiaulaceae</taxon>
        <taxon>Eucampia</taxon>
    </lineage>
</organism>
<name>A0A7S2WHE2_9STRA</name>
<proteinExistence type="predicted"/>
<dbReference type="InterPro" id="IPR036844">
    <property type="entry name" value="Hint_dom_sf"/>
</dbReference>
<accession>A0A7S2WHE2</accession>
<feature type="signal peptide" evidence="1">
    <location>
        <begin position="1"/>
        <end position="21"/>
    </location>
</feature>
<protein>
    <recommendedName>
        <fullName evidence="3">Hint domain-containing protein</fullName>
    </recommendedName>
</protein>
<evidence type="ECO:0000313" key="2">
    <source>
        <dbReference type="EMBL" id="CAD9687015.1"/>
    </source>
</evidence>
<dbReference type="AlphaFoldDB" id="A0A7S2WHE2"/>
<evidence type="ECO:0000256" key="1">
    <source>
        <dbReference type="SAM" id="SignalP"/>
    </source>
</evidence>
<keyword evidence="1" id="KW-0732">Signal</keyword>
<reference evidence="2" key="1">
    <citation type="submission" date="2021-01" db="EMBL/GenBank/DDBJ databases">
        <authorList>
            <person name="Corre E."/>
            <person name="Pelletier E."/>
            <person name="Niang G."/>
            <person name="Scheremetjew M."/>
            <person name="Finn R."/>
            <person name="Kale V."/>
            <person name="Holt S."/>
            <person name="Cochrane G."/>
            <person name="Meng A."/>
            <person name="Brown T."/>
            <person name="Cohen L."/>
        </authorList>
    </citation>
    <scope>NUCLEOTIDE SEQUENCE</scope>
    <source>
        <strain evidence="2">CCMP1452</strain>
    </source>
</reference>
<evidence type="ECO:0008006" key="3">
    <source>
        <dbReference type="Google" id="ProtNLM"/>
    </source>
</evidence>
<dbReference type="Gene3D" id="2.170.16.10">
    <property type="entry name" value="Hedgehog/Intein (Hint) domain"/>
    <property type="match status" value="1"/>
</dbReference>
<dbReference type="SUPFAM" id="SSF51294">
    <property type="entry name" value="Hedgehog/intein (Hint) domain"/>
    <property type="match status" value="1"/>
</dbReference>
<gene>
    <name evidence="2" type="ORF">EANT1437_LOCUS11308</name>
</gene>
<feature type="chain" id="PRO_5031113308" description="Hint domain-containing protein" evidence="1">
    <location>
        <begin position="22"/>
        <end position="362"/>
    </location>
</feature>